<dbReference type="Proteomes" id="UP001597145">
    <property type="component" value="Unassembled WGS sequence"/>
</dbReference>
<dbReference type="EMBL" id="JBHUCP010000007">
    <property type="protein sequence ID" value="MFD1530088.1"/>
    <property type="molecule type" value="Genomic_DNA"/>
</dbReference>
<keyword evidence="2" id="KW-1185">Reference proteome</keyword>
<gene>
    <name evidence="1" type="ORF">ACFSCY_11600</name>
</gene>
<evidence type="ECO:0000313" key="2">
    <source>
        <dbReference type="Proteomes" id="UP001597145"/>
    </source>
</evidence>
<reference evidence="2" key="1">
    <citation type="journal article" date="2019" name="Int. J. Syst. Evol. Microbiol.">
        <title>The Global Catalogue of Microorganisms (GCM) 10K type strain sequencing project: providing services to taxonomists for standard genome sequencing and annotation.</title>
        <authorList>
            <consortium name="The Broad Institute Genomics Platform"/>
            <consortium name="The Broad Institute Genome Sequencing Center for Infectious Disease"/>
            <person name="Wu L."/>
            <person name="Ma J."/>
        </authorList>
    </citation>
    <scope>NUCLEOTIDE SEQUENCE [LARGE SCALE GENOMIC DNA]</scope>
    <source>
        <strain evidence="2">JCM 12165</strain>
    </source>
</reference>
<accession>A0ABW4FHI2</accession>
<organism evidence="1 2">
    <name type="scientific">Pseudonocardia aurantiaca</name>
    <dbReference type="NCBI Taxonomy" id="75290"/>
    <lineage>
        <taxon>Bacteria</taxon>
        <taxon>Bacillati</taxon>
        <taxon>Actinomycetota</taxon>
        <taxon>Actinomycetes</taxon>
        <taxon>Pseudonocardiales</taxon>
        <taxon>Pseudonocardiaceae</taxon>
        <taxon>Pseudonocardia</taxon>
    </lineage>
</organism>
<comment type="caution">
    <text evidence="1">The sequence shown here is derived from an EMBL/GenBank/DDBJ whole genome shotgun (WGS) entry which is preliminary data.</text>
</comment>
<proteinExistence type="predicted"/>
<dbReference type="RefSeq" id="WP_343976705.1">
    <property type="nucleotide sequence ID" value="NZ_BAAAJG010000008.1"/>
</dbReference>
<protein>
    <submittedName>
        <fullName evidence="1">Uncharacterized protein</fullName>
    </submittedName>
</protein>
<evidence type="ECO:0000313" key="1">
    <source>
        <dbReference type="EMBL" id="MFD1530088.1"/>
    </source>
</evidence>
<name>A0ABW4FHI2_9PSEU</name>
<sequence>MTTLAGERSRRADPGEPRALVLQVDAQCSGQQREPPARDEQPAVVLVDRSPGRTADPSTTTLIAMAMPLPNGVEAQ</sequence>